<feature type="domain" description="HTH tetR-type" evidence="3">
    <location>
        <begin position="10"/>
        <end position="70"/>
    </location>
</feature>
<dbReference type="GO" id="GO:0003677">
    <property type="term" value="F:DNA binding"/>
    <property type="evidence" value="ECO:0007669"/>
    <property type="project" value="UniProtKB-UniRule"/>
</dbReference>
<evidence type="ECO:0000256" key="2">
    <source>
        <dbReference type="PROSITE-ProRule" id="PRU00335"/>
    </source>
</evidence>
<dbReference type="Gene3D" id="1.10.357.10">
    <property type="entry name" value="Tetracycline Repressor, domain 2"/>
    <property type="match status" value="1"/>
</dbReference>
<feature type="DNA-binding region" description="H-T-H motif" evidence="2">
    <location>
        <begin position="33"/>
        <end position="52"/>
    </location>
</feature>
<dbReference type="PRINTS" id="PR00455">
    <property type="entry name" value="HTHTETR"/>
</dbReference>
<reference evidence="4 5" key="1">
    <citation type="submission" date="2020-08" db="EMBL/GenBank/DDBJ databases">
        <title>Sequencing the genomes of 1000 actinobacteria strains.</title>
        <authorList>
            <person name="Klenk H.-P."/>
        </authorList>
    </citation>
    <scope>NUCLEOTIDE SEQUENCE [LARGE SCALE GENOMIC DNA]</scope>
    <source>
        <strain evidence="4 5">DSM 45518</strain>
    </source>
</reference>
<dbReference type="PANTHER" id="PTHR43479:SF7">
    <property type="entry name" value="TETR-FAMILY TRANSCRIPTIONAL REGULATOR"/>
    <property type="match status" value="1"/>
</dbReference>
<dbReference type="InterPro" id="IPR001647">
    <property type="entry name" value="HTH_TetR"/>
</dbReference>
<proteinExistence type="predicted"/>
<gene>
    <name evidence="4" type="ORF">BKA14_005639</name>
</gene>
<dbReference type="InterPro" id="IPR009057">
    <property type="entry name" value="Homeodomain-like_sf"/>
</dbReference>
<organism evidence="4 5">
    <name type="scientific">Paractinoplanes abujensis</name>
    <dbReference type="NCBI Taxonomy" id="882441"/>
    <lineage>
        <taxon>Bacteria</taxon>
        <taxon>Bacillati</taxon>
        <taxon>Actinomycetota</taxon>
        <taxon>Actinomycetes</taxon>
        <taxon>Micromonosporales</taxon>
        <taxon>Micromonosporaceae</taxon>
        <taxon>Paractinoplanes</taxon>
    </lineage>
</organism>
<dbReference type="RefSeq" id="WP_184953829.1">
    <property type="nucleotide sequence ID" value="NZ_BOMC01000066.1"/>
</dbReference>
<evidence type="ECO:0000313" key="4">
    <source>
        <dbReference type="EMBL" id="MBB4695491.1"/>
    </source>
</evidence>
<keyword evidence="1 2" id="KW-0238">DNA-binding</keyword>
<dbReference type="PROSITE" id="PS50977">
    <property type="entry name" value="HTH_TETR_2"/>
    <property type="match status" value="1"/>
</dbReference>
<evidence type="ECO:0000259" key="3">
    <source>
        <dbReference type="PROSITE" id="PS50977"/>
    </source>
</evidence>
<protein>
    <submittedName>
        <fullName evidence="4">AcrR family transcriptional regulator</fullName>
    </submittedName>
</protein>
<keyword evidence="5" id="KW-1185">Reference proteome</keyword>
<name>A0A7W7CVN2_9ACTN</name>
<dbReference type="EMBL" id="JACHMF010000001">
    <property type="protein sequence ID" value="MBB4695491.1"/>
    <property type="molecule type" value="Genomic_DNA"/>
</dbReference>
<dbReference type="AlphaFoldDB" id="A0A7W7CVN2"/>
<dbReference type="Pfam" id="PF00440">
    <property type="entry name" value="TetR_N"/>
    <property type="match status" value="1"/>
</dbReference>
<dbReference type="InterPro" id="IPR050624">
    <property type="entry name" value="HTH-type_Tx_Regulator"/>
</dbReference>
<dbReference type="Proteomes" id="UP000542742">
    <property type="component" value="Unassembled WGS sequence"/>
</dbReference>
<evidence type="ECO:0000313" key="5">
    <source>
        <dbReference type="Proteomes" id="UP000542742"/>
    </source>
</evidence>
<dbReference type="PANTHER" id="PTHR43479">
    <property type="entry name" value="ACREF/ENVCD OPERON REPRESSOR-RELATED"/>
    <property type="match status" value="1"/>
</dbReference>
<comment type="caution">
    <text evidence="4">The sequence shown here is derived from an EMBL/GenBank/DDBJ whole genome shotgun (WGS) entry which is preliminary data.</text>
</comment>
<evidence type="ECO:0000256" key="1">
    <source>
        <dbReference type="ARBA" id="ARBA00023125"/>
    </source>
</evidence>
<dbReference type="SUPFAM" id="SSF46689">
    <property type="entry name" value="Homeodomain-like"/>
    <property type="match status" value="1"/>
</dbReference>
<sequence length="189" mass="21291">MATSDDRRVRRTRAALREALVELVVERGYDRVTVRDVLDRADIGRSTFYAHYRDKDALFASCFEDLRDDLEREMRRLDGGRPGGTPGDPVRPLSVIFEHAYRHPRIYRAVGTTHLHQMIVEVMRDHLCTHDGLRLPVEVVAEYHAAALVGILGWWVRSGFPHAPVEMAGMIRELTSGGMTRATGSTPAA</sequence>
<accession>A0A7W7CVN2</accession>